<evidence type="ECO:0000256" key="3">
    <source>
        <dbReference type="SAM" id="MobiDB-lite"/>
    </source>
</evidence>
<feature type="region of interest" description="Disordered" evidence="3">
    <location>
        <begin position="158"/>
        <end position="203"/>
    </location>
</feature>
<accession>A0A0N1IIE5</accession>
<feature type="region of interest" description="Disordered" evidence="3">
    <location>
        <begin position="1135"/>
        <end position="1156"/>
    </location>
</feature>
<feature type="region of interest" description="Disordered" evidence="3">
    <location>
        <begin position="1028"/>
        <end position="1067"/>
    </location>
</feature>
<dbReference type="OMA" id="AYLLCVH"/>
<organism evidence="4 5">
    <name type="scientific">Leptomonas seymouri</name>
    <dbReference type="NCBI Taxonomy" id="5684"/>
    <lineage>
        <taxon>Eukaryota</taxon>
        <taxon>Discoba</taxon>
        <taxon>Euglenozoa</taxon>
        <taxon>Kinetoplastea</taxon>
        <taxon>Metakinetoplastina</taxon>
        <taxon>Trypanosomatida</taxon>
        <taxon>Trypanosomatidae</taxon>
        <taxon>Leishmaniinae</taxon>
        <taxon>Leptomonas</taxon>
    </lineage>
</organism>
<protein>
    <submittedName>
        <fullName evidence="4">Uncharacterized protein</fullName>
    </submittedName>
</protein>
<evidence type="ECO:0000313" key="5">
    <source>
        <dbReference type="Proteomes" id="UP000038009"/>
    </source>
</evidence>
<feature type="region of interest" description="Disordered" evidence="3">
    <location>
        <begin position="619"/>
        <end position="645"/>
    </location>
</feature>
<feature type="region of interest" description="Disordered" evidence="3">
    <location>
        <begin position="251"/>
        <end position="318"/>
    </location>
</feature>
<feature type="region of interest" description="Disordered" evidence="3">
    <location>
        <begin position="742"/>
        <end position="769"/>
    </location>
</feature>
<feature type="region of interest" description="Disordered" evidence="3">
    <location>
        <begin position="513"/>
        <end position="564"/>
    </location>
</feature>
<reference evidence="4 5" key="1">
    <citation type="journal article" date="2015" name="PLoS Pathog.">
        <title>Leptomonas seymouri: Adaptations to the Dixenous Life Cycle Analyzed by Genome Sequencing, Transcriptome Profiling and Co-infection with Leishmania donovani.</title>
        <authorList>
            <person name="Kraeva N."/>
            <person name="Butenko A."/>
            <person name="Hlavacova J."/>
            <person name="Kostygov A."/>
            <person name="Myskova J."/>
            <person name="Grybchuk D."/>
            <person name="Lestinova T."/>
            <person name="Votypka J."/>
            <person name="Volf P."/>
            <person name="Opperdoes F."/>
            <person name="Flegontov P."/>
            <person name="Lukes J."/>
            <person name="Yurchenko V."/>
        </authorList>
    </citation>
    <scope>NUCLEOTIDE SEQUENCE [LARGE SCALE GENOMIC DNA]</scope>
    <source>
        <strain evidence="4 5">ATCC 30220</strain>
    </source>
</reference>
<name>A0A0N1IIE5_LEPSE</name>
<feature type="compositionally biased region" description="Low complexity" evidence="3">
    <location>
        <begin position="1044"/>
        <end position="1067"/>
    </location>
</feature>
<feature type="compositionally biased region" description="Low complexity" evidence="3">
    <location>
        <begin position="552"/>
        <end position="564"/>
    </location>
</feature>
<feature type="compositionally biased region" description="Polar residues" evidence="3">
    <location>
        <begin position="1028"/>
        <end position="1040"/>
    </location>
</feature>
<feature type="region of interest" description="Disordered" evidence="3">
    <location>
        <begin position="353"/>
        <end position="384"/>
    </location>
</feature>
<feature type="compositionally biased region" description="Low complexity" evidence="3">
    <location>
        <begin position="742"/>
        <end position="753"/>
    </location>
</feature>
<evidence type="ECO:0000256" key="1">
    <source>
        <dbReference type="ARBA" id="ARBA00022574"/>
    </source>
</evidence>
<feature type="region of interest" description="Disordered" evidence="3">
    <location>
        <begin position="1"/>
        <end position="55"/>
    </location>
</feature>
<dbReference type="EMBL" id="LJSK01000299">
    <property type="protein sequence ID" value="KPI84013.1"/>
    <property type="molecule type" value="Genomic_DNA"/>
</dbReference>
<dbReference type="InterPro" id="IPR048720">
    <property type="entry name" value="PROPPIN"/>
</dbReference>
<dbReference type="PANTHER" id="PTHR11227">
    <property type="entry name" value="WD-REPEAT PROTEIN INTERACTING WITH PHOSPHOINOSIDES WIPI -RELATED"/>
    <property type="match status" value="1"/>
</dbReference>
<dbReference type="VEuPathDB" id="TriTrypDB:Lsey_0299_0030"/>
<dbReference type="OrthoDB" id="1667587at2759"/>
<keyword evidence="5" id="KW-1185">Reference proteome</keyword>
<keyword evidence="1" id="KW-0853">WD repeat</keyword>
<sequence length="1238" mass="130627">MSDSDWEVLSTDGDGQLNSQKPSSKAAEAAAAELPAGTGNTAAESPPSRMPPTVDRSTLLEPLCLTINQTGTCLGVGHTKGYLVFRVSPIKTETAMTSTAAPESSQSSTEAALPAESRLTLDPQYNLDLLTFSHMRERMRQQKQRCASQAAAAAVAAAAAEPTRTSTKRESTASCSASREETDLNTARNVEGVKSESAAQTTKGYEEARLADRLSSPLPSLDDLGSFLTAAGRVFAQLKRDDALCESQAPLASRRQESYGHVSQKKPRAQALEESEALVDSYAVHHDPTTPNTEHLLHPPQAPLTPRSPVTSLGPRPVLGWSEEEDIEDIDAGEPWGTANDLPLRSLGNSEWARCRSDTRKGAAVRTARHNSETAENGEDDAEEETYVGFSGGGVAVMAFLYHQTWLALVGGGPTPMGPPNQVQFVRGGEPQHRLTMPHPVVKLFLDARLLFVVTTAELRVYSNPLEHNWVRLRQRVPMSASRASRYAAVTLAPVHAVNAGAVDAEHTTLRVWGPHESGAGPSLASTKNSSFACHSQGAPGASSEETEQRGAPAPAAPTAASKPPTTCVALPIIPVAVDYARSLLLLPVGDDCQGFALYRYATGPELAEHHETADTIRRAPAAGTTSTGSIADDRTATPEVVSGSAPTGRITAYLQHIATQQVAHKNALQNLVLYSGWPAATTRLLSTMDEPANKQQASAAAQRLSDLDGGRGGAVTLVAASSEYATRLTLWMLTRDGRYHQQQQRSTSSASRLDPQSGGLAHTASSGSIDASSSAEEACFVLLREFRVGLRLTAAKAVMAALPSVSRFMPRAHPSTIATPQVGTIHKWMSSDASQCSSNVSFANTSRKGGHGRSAFSEGEGNGAMLTTSAGSYGLPPDATSSSTYRGTVVSWASEAASAVAACASISPTVQHLQFIGNGAYLLCVHGSDAISVFSTSAPESEQEAKDVTRDRAVAEHNRYSRLSAMKEYLPRALSNRLDAYTRQAWSSCSGHLPAFDIAFVPRWLYLKHQDAAAAARLAPQLKNVEAPSSTATAAQQPNPGVPSSASAPPQRPASGGTTTSTNNAAGRRFFQRLTALVGARPQPPQRLPAPLDDTAAAITAVQPALSVGVAGAQGPRGTSPAGIPSTTESTFAMHDPSPGRHSRIPHRGTSPVGTVGEKPAPLSWGTPFTELSQCVCVWPAPRSSDAGRNDQFLGSARRPTVLNCATCEGAFANVFLFAEEGEVVTSRVVPYAAPCD</sequence>
<comment type="caution">
    <text evidence="4">The sequence shown here is derived from an EMBL/GenBank/DDBJ whole genome shotgun (WGS) entry which is preliminary data.</text>
</comment>
<evidence type="ECO:0000313" key="4">
    <source>
        <dbReference type="EMBL" id="KPI84013.1"/>
    </source>
</evidence>
<keyword evidence="2" id="KW-0677">Repeat</keyword>
<feature type="compositionally biased region" description="Polar residues" evidence="3">
    <location>
        <begin position="524"/>
        <end position="534"/>
    </location>
</feature>
<dbReference type="Proteomes" id="UP000038009">
    <property type="component" value="Unassembled WGS sequence"/>
</dbReference>
<dbReference type="AlphaFoldDB" id="A0A0N1IIE5"/>
<evidence type="ECO:0000256" key="2">
    <source>
        <dbReference type="ARBA" id="ARBA00022737"/>
    </source>
</evidence>
<gene>
    <name evidence="4" type="ORF">ABL78_6938</name>
</gene>
<proteinExistence type="predicted"/>